<keyword evidence="3" id="KW-1185">Reference proteome</keyword>
<evidence type="ECO:0000313" key="3">
    <source>
        <dbReference type="Proteomes" id="UP000694255"/>
    </source>
</evidence>
<name>A0A8J5USM1_9ASCO</name>
<sequence length="571" mass="66353">MWCRSTEIWFDFILFKISGKTRTQVFSRDTAELEQDITLDELKLALSKSSNQSAPGEDGVGYRLYKMLWDKIGPLLVMSANEIMATGQLPSYFQTVIISLIPKPEKDDTFIQNYRPISLINCGLRLISGVLNNRLQKALADIITYEQVGFMSGRHIDNNIQKLKYVYEDILVRKNKHAHILLLDFEKAFDRVSHRYMEKVLKKIRVGPRMRNILMSITTQQRAKLRINNFYSRSFPLHQGTRQGNPVSPLLFNICLEPFLYYLTQHIRGYPLSFLPVFKNVQLLSYADDLTVFINDTTEDVDIFWNLLCDYEKVSNARINVDKTMDYSLSSDLNKLPFPHKTIGVNDLRYLGVDMQSFSWKTFTDSILKGLWNTELTEAPIHLRALGFNTYIFSKLYFRDIHCAMASHDIKYLKTRIKTFFKGIGYNTLTALPTQGGFGLLDLGQQLKGRRAKYVWESLSNVTDWNFLVFRSKLQQFVNEQSDSYNNNSIRILTIPWFSFLTRLTINYKGQDIAQYIRNSSIFNSTEKAYLSAWFELVRPIRDQFVAQPISYPHFDYLNLINPSIAPPLPK</sequence>
<dbReference type="Pfam" id="PF00078">
    <property type="entry name" value="RVT_1"/>
    <property type="match status" value="1"/>
</dbReference>
<gene>
    <name evidence="2" type="ORF">J8A68_000984</name>
</gene>
<feature type="domain" description="Reverse transcriptase" evidence="1">
    <location>
        <begin position="82"/>
        <end position="355"/>
    </location>
</feature>
<reference evidence="2 3" key="1">
    <citation type="journal article" date="2021" name="DNA Res.">
        <title>Genome analysis of Candida subhashii reveals its hybrid nature and dual mitochondrial genome conformations.</title>
        <authorList>
            <person name="Mixao V."/>
            <person name="Hegedusova E."/>
            <person name="Saus E."/>
            <person name="Pryszcz L.P."/>
            <person name="Cillingova A."/>
            <person name="Nosek J."/>
            <person name="Gabaldon T."/>
        </authorList>
    </citation>
    <scope>NUCLEOTIDE SEQUENCE [LARGE SCALE GENOMIC DNA]</scope>
    <source>
        <strain evidence="2 3">CBS 10753</strain>
    </source>
</reference>
<evidence type="ECO:0000313" key="2">
    <source>
        <dbReference type="EMBL" id="KAG7665297.1"/>
    </source>
</evidence>
<proteinExistence type="predicted"/>
<feature type="non-terminal residue" evidence="2">
    <location>
        <position position="1"/>
    </location>
</feature>
<dbReference type="CDD" id="cd01650">
    <property type="entry name" value="RT_nLTR_like"/>
    <property type="match status" value="1"/>
</dbReference>
<dbReference type="PANTHER" id="PTHR19446">
    <property type="entry name" value="REVERSE TRANSCRIPTASES"/>
    <property type="match status" value="1"/>
</dbReference>
<evidence type="ECO:0000259" key="1">
    <source>
        <dbReference type="PROSITE" id="PS50878"/>
    </source>
</evidence>
<dbReference type="GeneID" id="73467785"/>
<comment type="caution">
    <text evidence="2">The sequence shown here is derived from an EMBL/GenBank/DDBJ whole genome shotgun (WGS) entry which is preliminary data.</text>
</comment>
<protein>
    <recommendedName>
        <fullName evidence="1">Reverse transcriptase domain-containing protein</fullName>
    </recommendedName>
</protein>
<dbReference type="InterPro" id="IPR000477">
    <property type="entry name" value="RT_dom"/>
</dbReference>
<dbReference type="EMBL" id="JAGSYN010000050">
    <property type="protein sequence ID" value="KAG7665297.1"/>
    <property type="molecule type" value="Genomic_DNA"/>
</dbReference>
<dbReference type="PROSITE" id="PS50878">
    <property type="entry name" value="RT_POL"/>
    <property type="match status" value="1"/>
</dbReference>
<dbReference type="RefSeq" id="XP_049265529.1">
    <property type="nucleotide sequence ID" value="XM_049410717.1"/>
</dbReference>
<dbReference type="AlphaFoldDB" id="A0A8J5USM1"/>
<dbReference type="OrthoDB" id="4097129at2759"/>
<dbReference type="Proteomes" id="UP000694255">
    <property type="component" value="Unassembled WGS sequence"/>
</dbReference>
<organism evidence="2 3">
    <name type="scientific">[Candida] subhashii</name>
    <dbReference type="NCBI Taxonomy" id="561895"/>
    <lineage>
        <taxon>Eukaryota</taxon>
        <taxon>Fungi</taxon>
        <taxon>Dikarya</taxon>
        <taxon>Ascomycota</taxon>
        <taxon>Saccharomycotina</taxon>
        <taxon>Pichiomycetes</taxon>
        <taxon>Debaryomycetaceae</taxon>
        <taxon>Spathaspora</taxon>
    </lineage>
</organism>
<accession>A0A8J5USM1</accession>